<sequence length="2556" mass="264363">MNDIFTRSISRILLITFFMLTGLGAFAQYTKTTLHSGGSYTAMTKDNAGNLYVVRFNSTTNKYEVVKFVNGTSTEQVIYDNLFNGSSLNIYSWGLAVNDQGDVFVTNPNQSVGWNIIKLTAPSYTSPGIIQSNRFFSALAVDNSNNLLSMEYNSSTKTYQLVRYPSGAEQLTGTVVWNGFTYPTAAIATTYPTNIVVDSHDNIYLTDLHEYSNGQIVKLTAPGFAATSLASGRYFSSLAIDGNDNFYTAEAGSDPNKYVLKKYTDLTATGTTLYPDLHQTTALFFPWGIAVMPDGTIFANDGENGGEIVKLTPPTINVTGITRQNSSPTNATNVTFRVTFSAAAANVTAGAFSLTTTGLTGTSITSVTAVPATNSFDVVVNTGTSTTGTVRLDVNGTGISPVVANAPYTSGPTYTIDRVVPVGTISINGGAAYINTTSAPLTLTGTDANPPLLMAFSTDGGTIYSANEAFATSKTLTLPTPDGVKTVHMRLTDAAGNYAVYSDNITLDTRAPVTTINSNPTNPSNTGVAAFAFSADEAGSTFEASRDGLPYSATTSPLTLTGLADGAHTFSVRAKDPAGNTGAPANYTWTIDATGPQITSVAVPTNGYYRAGQPLTFTVNYNEPAVVDQTLGTPFINIVIGTTTVQAPYTGGSGTNQLTFAYTVQQGEMDMDGITVQSTLDNNGGTIKDALGNNASTTLAGIGNTTLVRVNTSIPSVTLSFASGVTMPTNSQFTVVAVFSEAVIGLTVSDFNVLNTTVSNLATSDNITYTVLMTPASNGTRTISLPSGAALNIGGNPNTPSNTLTYTYDATAPTVTSVTVPSPKYYKAGENLSFTVNFSENVIVNTTGGSPVLTLTVGTATVNATYVSTTANAITFAYTVAPGDMDMDGITIGTLSLNGATIKDAATNNANLTLNSVPSTTNVRVNTSRPTTTITSSAPAIINTPFNATINFSESVTNFVPTDITVTNGTLQGFTQITGSTYLVQVAPTAEGTVTVQVPANVADNIGSNGNNASNILSRIYDIAPPAVTSVSVPVNGYYNAGTTLNFTVRFSENITLNTTGGNPTLNLTIGSAVKNATYTGLNGTDGLDFSYTVVDGDMDMDGIAVNDLTLNGATIVDIANNNAVITLNNVANTTGIFVNTQHPGVALSTTAPALVNAPFNVTVTFTEAVTGLAASDFTLTNATASNVAGSGTTYTVLVTPASDGPVSISLAADKAANIGDNGNTASNTLNFTYDGTVPTVTAVAVPVNDYYNAGSELNFIVRFSEDLVINTSGGSPTLTLNIGGTNVNATYTGQNGTDGLNFAYTVLDGQSDMDGIQITSLNLAGSTIKDNATNNANLTLNNVGNTSMVRVNTTRPSVTLSTPATPSVNTPFTVNIAFSENVTGFTSADISVTNGSSSPVTVIDNANYSVTIVPAGEGPVTINVPADKADNIGNNGNTASNTLTVNYDITAPAVASVAVPAPKYYRAGDVLNFSVAFNEDIVLNTTGGNPYLVLNIGANSVQANYTGVSTNRELNFSYTVVNGDQDMDGITVISLEASGSTIKDAATNNAVLTLNNIGNTSSVFVNTTSPTVTLTSTAPALVNAPFTVTATFSEAVTVLTVDEFTITNGTASNLQSNANTTYTVTVTPTADGPVTIQLPANKVVNIGGNANTPSNTLSFTYDGTAPAVTAVTVPVNGYYKAGDALNFTVLFNENIHLTGGTPSLDVILTTGTVKAAYTTATANSLSFRYTVQQGDMDLNGIALGTAISLNGSAIKDDATNNAILTLNNIANTTGVFVHTGSPSVQLSTAAASRVNAPFTVTAVFNEAVTGLTATDFNVTNGAVSNVQTADNITYTFTVTPAADGNVSVTLPATSAQNVVNNGNTASNTVTVLYDHTAPLITAGLAFEIPEKSAVGTQVGKVTAIETAGTLQNWTIATDDSNGAFAIDANGNITVADQAKLNSKVSTTVTLGITVSDGLNTSVAVPVTIKVTDATPPVVTAVTVPVNGYYKAGDALNFTVTFNENIHLTGGTPSLDVILTTGTVKAAYTTATANSLSFRYTVQQGDMDLNGIALGTAISLNGSAIKDDAANNAILTLNNIANTTGVYVHTGSPSVQLSTTAASRVNAPFTVTAVFNEAVTGLTATDFNVTNGAVSNVQTADNITYTFTVTPAADGAVSVTLPAASAQNVVNNGNTASNTVTVLYDHTAPLITAGLAFEILERSTVGTQVGKVTAIETAGTLQNWTITTDDSNGAFSIDANGNITVADQAKLNSKVNTTVTLGITVSDGLNTSVAVPVTVKVKMVNQAPTLDAIANATICPDGKEHTIQLSGAAAVEPGQTFGFSILTDKAASFDKLSVSAAGVITYQLKTTATGIQTVTVTIKDNGGTANGGIDSLRRSFNIEVATLGTVTITSDKGNTISKGDIIHLTATGGTHYEWDNAAGIISGQQTAVLEARPMQNTTYHVTVSNDLGCKNTADFAVTVVADFKVDAVNILTPNGDGRNDKWVIRNLDSYPNNEVKIFDRAGRLVYSRKNYSNDWDATINGAPLSTGTYYYILTIENGAKVAKGYITIVREQ</sequence>
<dbReference type="PANTHER" id="PTHR34677:SF3">
    <property type="entry name" value="BACTERIAL IG-LIKE DOMAIN-CONTAINING PROTEIN"/>
    <property type="match status" value="1"/>
</dbReference>
<evidence type="ECO:0000313" key="2">
    <source>
        <dbReference type="EMBL" id="SHM46480.1"/>
    </source>
</evidence>
<dbReference type="STRING" id="1419482.SAMN05444266_108171"/>
<name>A0A1M7J079_9BACT</name>
<keyword evidence="3" id="KW-1185">Reference proteome</keyword>
<dbReference type="InterPro" id="IPR026341">
    <property type="entry name" value="T9SS_type_B"/>
</dbReference>
<dbReference type="CDD" id="cd11304">
    <property type="entry name" value="Cadherin_repeat"/>
    <property type="match status" value="2"/>
</dbReference>
<dbReference type="RefSeq" id="WP_073085052.1">
    <property type="nucleotide sequence ID" value="NZ_FRBL01000008.1"/>
</dbReference>
<proteinExistence type="predicted"/>
<evidence type="ECO:0000259" key="1">
    <source>
        <dbReference type="PROSITE" id="PS50268"/>
    </source>
</evidence>
<accession>A0A1M7J079</accession>
<dbReference type="Gene3D" id="2.60.40.10">
    <property type="entry name" value="Immunoglobulins"/>
    <property type="match status" value="1"/>
</dbReference>
<reference evidence="2 3" key="1">
    <citation type="submission" date="2016-11" db="EMBL/GenBank/DDBJ databases">
        <authorList>
            <person name="Jaros S."/>
            <person name="Januszkiewicz K."/>
            <person name="Wedrychowicz H."/>
        </authorList>
    </citation>
    <scope>NUCLEOTIDE SEQUENCE [LARGE SCALE GENOMIC DNA]</scope>
    <source>
        <strain evidence="2 3">DSM 27406</strain>
    </source>
</reference>
<gene>
    <name evidence="2" type="ORF">SAMN05444266_108171</name>
</gene>
<organism evidence="2 3">
    <name type="scientific">Chitinophaga jiangningensis</name>
    <dbReference type="NCBI Taxonomy" id="1419482"/>
    <lineage>
        <taxon>Bacteria</taxon>
        <taxon>Pseudomonadati</taxon>
        <taxon>Bacteroidota</taxon>
        <taxon>Chitinophagia</taxon>
        <taxon>Chitinophagales</taxon>
        <taxon>Chitinophagaceae</taxon>
        <taxon>Chitinophaga</taxon>
    </lineage>
</organism>
<dbReference type="NCBIfam" id="TIGR04131">
    <property type="entry name" value="Bac_Flav_CTERM"/>
    <property type="match status" value="1"/>
</dbReference>
<protein>
    <submittedName>
        <fullName evidence="2">Gliding motility-associated C-terminal domain-containing protein</fullName>
    </submittedName>
</protein>
<dbReference type="InterPro" id="IPR015919">
    <property type="entry name" value="Cadherin-like_sf"/>
</dbReference>
<dbReference type="Pfam" id="PF19078">
    <property type="entry name" value="Big_12"/>
    <property type="match status" value="7"/>
</dbReference>
<dbReference type="GO" id="GO:0016020">
    <property type="term" value="C:membrane"/>
    <property type="evidence" value="ECO:0007669"/>
    <property type="project" value="InterPro"/>
</dbReference>
<feature type="domain" description="Cadherin" evidence="1">
    <location>
        <begin position="1881"/>
        <end position="1979"/>
    </location>
</feature>
<dbReference type="Proteomes" id="UP000184420">
    <property type="component" value="Unassembled WGS sequence"/>
</dbReference>
<dbReference type="PROSITE" id="PS50268">
    <property type="entry name" value="CADHERIN_2"/>
    <property type="match status" value="2"/>
</dbReference>
<dbReference type="OrthoDB" id="355609at2"/>
<feature type="domain" description="Cadherin" evidence="1">
    <location>
        <begin position="2191"/>
        <end position="2290"/>
    </location>
</feature>
<dbReference type="Pfam" id="PF13585">
    <property type="entry name" value="CHU_C"/>
    <property type="match status" value="1"/>
</dbReference>
<dbReference type="GO" id="GO:0007156">
    <property type="term" value="P:homophilic cell adhesion via plasma membrane adhesion molecules"/>
    <property type="evidence" value="ECO:0007669"/>
    <property type="project" value="InterPro"/>
</dbReference>
<dbReference type="PANTHER" id="PTHR34677">
    <property type="match status" value="1"/>
</dbReference>
<dbReference type="Gene3D" id="2.60.40.60">
    <property type="entry name" value="Cadherins"/>
    <property type="match status" value="2"/>
</dbReference>
<dbReference type="InterPro" id="IPR044048">
    <property type="entry name" value="Big_12"/>
</dbReference>
<dbReference type="InterPro" id="IPR002126">
    <property type="entry name" value="Cadherin-like_dom"/>
</dbReference>
<evidence type="ECO:0000313" key="3">
    <source>
        <dbReference type="Proteomes" id="UP000184420"/>
    </source>
</evidence>
<dbReference type="SUPFAM" id="SSF101898">
    <property type="entry name" value="NHL repeat"/>
    <property type="match status" value="1"/>
</dbReference>
<dbReference type="GO" id="GO:0005509">
    <property type="term" value="F:calcium ion binding"/>
    <property type="evidence" value="ECO:0007669"/>
    <property type="project" value="InterPro"/>
</dbReference>
<dbReference type="EMBL" id="FRBL01000008">
    <property type="protein sequence ID" value="SHM46480.1"/>
    <property type="molecule type" value="Genomic_DNA"/>
</dbReference>
<dbReference type="SUPFAM" id="SSF49313">
    <property type="entry name" value="Cadherin-like"/>
    <property type="match status" value="2"/>
</dbReference>
<dbReference type="InterPro" id="IPR013783">
    <property type="entry name" value="Ig-like_fold"/>
</dbReference>